<gene>
    <name evidence="2" type="ORF">KVV02_005407</name>
</gene>
<accession>A0A9P8CVB1</accession>
<evidence type="ECO:0000313" key="2">
    <source>
        <dbReference type="EMBL" id="KAG9320797.1"/>
    </source>
</evidence>
<organism evidence="2 3">
    <name type="scientific">Mortierella alpina</name>
    <name type="common">Oleaginous fungus</name>
    <name type="synonym">Mortierella renispora</name>
    <dbReference type="NCBI Taxonomy" id="64518"/>
    <lineage>
        <taxon>Eukaryota</taxon>
        <taxon>Fungi</taxon>
        <taxon>Fungi incertae sedis</taxon>
        <taxon>Mucoromycota</taxon>
        <taxon>Mortierellomycotina</taxon>
        <taxon>Mortierellomycetes</taxon>
        <taxon>Mortierellales</taxon>
        <taxon>Mortierellaceae</taxon>
        <taxon>Mortierella</taxon>
    </lineage>
</organism>
<sequence length="158" mass="16476">MKIAFLTIAAFLSVVAAGRSGSDNTKCSVSGFKVNVANISSCCLKNGGGSDTSNPKHLDCTLTKSKKDKFSKCVKRLGYATVVKCAGDKPTPPRPDGMSVCTINGFKVNPTKISDCCLKNAGGAQAGSPQGCNLNVAKVDKFKRCVKDLGFATTVDCK</sequence>
<dbReference type="Proteomes" id="UP000717515">
    <property type="component" value="Unassembled WGS sequence"/>
</dbReference>
<dbReference type="EMBL" id="JAIFTL010000257">
    <property type="protein sequence ID" value="KAG9320797.1"/>
    <property type="molecule type" value="Genomic_DNA"/>
</dbReference>
<feature type="signal peptide" evidence="1">
    <location>
        <begin position="1"/>
        <end position="17"/>
    </location>
</feature>
<proteinExistence type="predicted"/>
<evidence type="ECO:0000313" key="3">
    <source>
        <dbReference type="Proteomes" id="UP000717515"/>
    </source>
</evidence>
<protein>
    <recommendedName>
        <fullName evidence="4">Secreted protein</fullName>
    </recommendedName>
</protein>
<reference evidence="2" key="1">
    <citation type="submission" date="2021-07" db="EMBL/GenBank/DDBJ databases">
        <title>Draft genome of Mortierella alpina, strain LL118, isolated from an aspen leaf litter sample.</title>
        <authorList>
            <person name="Yang S."/>
            <person name="Vinatzer B.A."/>
        </authorList>
    </citation>
    <scope>NUCLEOTIDE SEQUENCE</scope>
    <source>
        <strain evidence="2">LL118</strain>
    </source>
</reference>
<keyword evidence="1" id="KW-0732">Signal</keyword>
<dbReference type="AlphaFoldDB" id="A0A9P8CVB1"/>
<name>A0A9P8CVB1_MORAP</name>
<evidence type="ECO:0008006" key="4">
    <source>
        <dbReference type="Google" id="ProtNLM"/>
    </source>
</evidence>
<feature type="chain" id="PRO_5040382047" description="Secreted protein" evidence="1">
    <location>
        <begin position="18"/>
        <end position="158"/>
    </location>
</feature>
<comment type="caution">
    <text evidence="2">The sequence shown here is derived from an EMBL/GenBank/DDBJ whole genome shotgun (WGS) entry which is preliminary data.</text>
</comment>
<evidence type="ECO:0000256" key="1">
    <source>
        <dbReference type="SAM" id="SignalP"/>
    </source>
</evidence>